<feature type="compositionally biased region" description="Acidic residues" evidence="2">
    <location>
        <begin position="240"/>
        <end position="251"/>
    </location>
</feature>
<dbReference type="PROSITE" id="PS00463">
    <property type="entry name" value="ZN2_CY6_FUNGAL_1"/>
    <property type="match status" value="1"/>
</dbReference>
<dbReference type="RefSeq" id="XP_033398974.1">
    <property type="nucleotide sequence ID" value="XM_033546133.1"/>
</dbReference>
<feature type="compositionally biased region" description="Basic and acidic residues" evidence="2">
    <location>
        <begin position="602"/>
        <end position="611"/>
    </location>
</feature>
<keyword evidence="1" id="KW-0539">Nucleus</keyword>
<feature type="compositionally biased region" description="Low complexity" evidence="2">
    <location>
        <begin position="565"/>
        <end position="588"/>
    </location>
</feature>
<dbReference type="OrthoDB" id="5303703at2759"/>
<evidence type="ECO:0000313" key="5">
    <source>
        <dbReference type="Proteomes" id="UP000799438"/>
    </source>
</evidence>
<protein>
    <recommendedName>
        <fullName evidence="3">Zn(2)-C6 fungal-type domain-containing protein</fullName>
    </recommendedName>
</protein>
<dbReference type="Proteomes" id="UP000799438">
    <property type="component" value="Unassembled WGS sequence"/>
</dbReference>
<keyword evidence="5" id="KW-1185">Reference proteome</keyword>
<dbReference type="Gene3D" id="4.10.240.10">
    <property type="entry name" value="Zn(2)-C6 fungal-type DNA-binding domain"/>
    <property type="match status" value="1"/>
</dbReference>
<dbReference type="InterPro" id="IPR036864">
    <property type="entry name" value="Zn2-C6_fun-type_DNA-bd_sf"/>
</dbReference>
<dbReference type="PROSITE" id="PS50048">
    <property type="entry name" value="ZN2_CY6_FUNGAL_2"/>
    <property type="match status" value="1"/>
</dbReference>
<dbReference type="EMBL" id="ML995482">
    <property type="protein sequence ID" value="KAF2143262.1"/>
    <property type="molecule type" value="Genomic_DNA"/>
</dbReference>
<feature type="compositionally biased region" description="Polar residues" evidence="2">
    <location>
        <begin position="68"/>
        <end position="94"/>
    </location>
</feature>
<name>A0A6A6BGG7_9PEZI</name>
<evidence type="ECO:0000313" key="4">
    <source>
        <dbReference type="EMBL" id="KAF2143262.1"/>
    </source>
</evidence>
<feature type="compositionally biased region" description="Basic residues" evidence="2">
    <location>
        <begin position="221"/>
        <end position="232"/>
    </location>
</feature>
<feature type="compositionally biased region" description="Low complexity" evidence="2">
    <location>
        <begin position="133"/>
        <end position="145"/>
    </location>
</feature>
<evidence type="ECO:0000259" key="3">
    <source>
        <dbReference type="PROSITE" id="PS50048"/>
    </source>
</evidence>
<evidence type="ECO:0000256" key="1">
    <source>
        <dbReference type="ARBA" id="ARBA00023242"/>
    </source>
</evidence>
<accession>A0A6A6BGG7</accession>
<feature type="region of interest" description="Disordered" evidence="2">
    <location>
        <begin position="530"/>
        <end position="611"/>
    </location>
</feature>
<feature type="domain" description="Zn(2)-C6 fungal-type" evidence="3">
    <location>
        <begin position="478"/>
        <end position="512"/>
    </location>
</feature>
<feature type="compositionally biased region" description="Low complexity" evidence="2">
    <location>
        <begin position="168"/>
        <end position="178"/>
    </location>
</feature>
<sequence length="831" mass="91604">MSHARSQSFLGSPVSDNRQQIENEPGNFDNQFWSDIGIEELPDNVTRPHTPSSQEPALGVSLFGGGPLTTTSDTTQIATHPSEGRQQAIGSSQLEDIVEELSLSPNVVRSDDATNKIRRGSSTGLTPQPSQPTPTNLTLDPTLGTQIISSSAGYLGSAEDNTQTPTDPSGSSSSSSSPSPSPERQQIKYSLRESARNGSHVVRTTWYDRDDSGTFDPNAERRRKQQPKKRATLHQVSGNDLDDDDDDDQDDGVPRQPKVSSLLNARQSGQCCIVTLNLGFEKGRELLSQHSDNWPEEHLNILNDEHIWKDIDQRQEEVGSFGPVLRPRKRYVRYDCPSEEEPRLPAIPDPKGEHEDLRGHPSARGCIRCRINGEECTMRKTGNTWPCVQCIDAFGGEKYVDCELIIPPAKKQACEGCQDRMEDCSYTQNEDDHDIPCEQCLGEGMKCIAGPAREAYPYRATYTPPPEAEYIPFRPYVTCTACRQVKKSCSLKSKTDQPPCKACKKAKIPCTFEKIIPTNPGKRRIDEVVSGQVEDEEDQQQQPFEQDEPEGVKSPRKRRSLVEAPSTNTPSSTDTNTNKDSSLTNTSTPAFSSVNKPPPPKPRSEVLTDADGHRGPLTVILTSMAHPIRFMQPLGNCNWCSNIMFSLFGLEWKQPTVIAWYDGLGYTELHDGHRELGLKATVMCTECTMDRVGILSCPGHRMRALRPPYLTPEQVEEELSAALSRLFESALLPTDRWCNVCQSPAIVECCTEQDADKWGDPIQPGSPEAVGCGLCLCETCEGRLGALGGDLQAVLQEKLADDAGVREARADAGFLLYDGLLMKNVLAQANS</sequence>
<dbReference type="AlphaFoldDB" id="A0A6A6BGG7"/>
<evidence type="ECO:0000256" key="2">
    <source>
        <dbReference type="SAM" id="MobiDB-lite"/>
    </source>
</evidence>
<dbReference type="SUPFAM" id="SSF57701">
    <property type="entry name" value="Zn2/Cys6 DNA-binding domain"/>
    <property type="match status" value="1"/>
</dbReference>
<feature type="compositionally biased region" description="Polar residues" evidence="2">
    <location>
        <begin position="1"/>
        <end position="33"/>
    </location>
</feature>
<dbReference type="GeneID" id="54303639"/>
<feature type="region of interest" description="Disordered" evidence="2">
    <location>
        <begin position="1"/>
        <end position="262"/>
    </location>
</feature>
<dbReference type="CDD" id="cd00067">
    <property type="entry name" value="GAL4"/>
    <property type="match status" value="1"/>
</dbReference>
<dbReference type="GO" id="GO:0000981">
    <property type="term" value="F:DNA-binding transcription factor activity, RNA polymerase II-specific"/>
    <property type="evidence" value="ECO:0007669"/>
    <property type="project" value="InterPro"/>
</dbReference>
<feature type="compositionally biased region" description="Acidic residues" evidence="2">
    <location>
        <begin position="533"/>
        <end position="549"/>
    </location>
</feature>
<dbReference type="GO" id="GO:0008270">
    <property type="term" value="F:zinc ion binding"/>
    <property type="evidence" value="ECO:0007669"/>
    <property type="project" value="InterPro"/>
</dbReference>
<proteinExistence type="predicted"/>
<reference evidence="4" key="1">
    <citation type="journal article" date="2020" name="Stud. Mycol.">
        <title>101 Dothideomycetes genomes: a test case for predicting lifestyles and emergence of pathogens.</title>
        <authorList>
            <person name="Haridas S."/>
            <person name="Albert R."/>
            <person name="Binder M."/>
            <person name="Bloem J."/>
            <person name="Labutti K."/>
            <person name="Salamov A."/>
            <person name="Andreopoulos B."/>
            <person name="Baker S."/>
            <person name="Barry K."/>
            <person name="Bills G."/>
            <person name="Bluhm B."/>
            <person name="Cannon C."/>
            <person name="Castanera R."/>
            <person name="Culley D."/>
            <person name="Daum C."/>
            <person name="Ezra D."/>
            <person name="Gonzalez J."/>
            <person name="Henrissat B."/>
            <person name="Kuo A."/>
            <person name="Liang C."/>
            <person name="Lipzen A."/>
            <person name="Lutzoni F."/>
            <person name="Magnuson J."/>
            <person name="Mondo S."/>
            <person name="Nolan M."/>
            <person name="Ohm R."/>
            <person name="Pangilinan J."/>
            <person name="Park H.-J."/>
            <person name="Ramirez L."/>
            <person name="Alfaro M."/>
            <person name="Sun H."/>
            <person name="Tritt A."/>
            <person name="Yoshinaga Y."/>
            <person name="Zwiers L.-H."/>
            <person name="Turgeon B."/>
            <person name="Goodwin S."/>
            <person name="Spatafora J."/>
            <person name="Crous P."/>
            <person name="Grigoriev I."/>
        </authorList>
    </citation>
    <scope>NUCLEOTIDE SEQUENCE</scope>
    <source>
        <strain evidence="4">CBS 121167</strain>
    </source>
</reference>
<gene>
    <name evidence="4" type="ORF">K452DRAFT_357617</name>
</gene>
<organism evidence="4 5">
    <name type="scientific">Aplosporella prunicola CBS 121167</name>
    <dbReference type="NCBI Taxonomy" id="1176127"/>
    <lineage>
        <taxon>Eukaryota</taxon>
        <taxon>Fungi</taxon>
        <taxon>Dikarya</taxon>
        <taxon>Ascomycota</taxon>
        <taxon>Pezizomycotina</taxon>
        <taxon>Dothideomycetes</taxon>
        <taxon>Dothideomycetes incertae sedis</taxon>
        <taxon>Botryosphaeriales</taxon>
        <taxon>Aplosporellaceae</taxon>
        <taxon>Aplosporella</taxon>
    </lineage>
</organism>
<dbReference type="InterPro" id="IPR001138">
    <property type="entry name" value="Zn2Cys6_DnaBD"/>
</dbReference>